<dbReference type="Pfam" id="PF01569">
    <property type="entry name" value="PAP2"/>
    <property type="match status" value="1"/>
</dbReference>
<dbReference type="SUPFAM" id="SSF48317">
    <property type="entry name" value="Acid phosphatase/Vanadium-dependent haloperoxidase"/>
    <property type="match status" value="1"/>
</dbReference>
<dbReference type="InterPro" id="IPR036938">
    <property type="entry name" value="PAP2/HPO_sf"/>
</dbReference>
<dbReference type="Gene3D" id="1.20.144.10">
    <property type="entry name" value="Phosphatidic acid phosphatase type 2/haloperoxidase"/>
    <property type="match status" value="1"/>
</dbReference>
<evidence type="ECO:0000256" key="1">
    <source>
        <dbReference type="ARBA" id="ARBA00004651"/>
    </source>
</evidence>
<evidence type="ECO:0000256" key="4">
    <source>
        <dbReference type="ARBA" id="ARBA00022801"/>
    </source>
</evidence>
<dbReference type="EMBL" id="JBHTLP010000001">
    <property type="protein sequence ID" value="MFD1139469.1"/>
    <property type="molecule type" value="Genomic_DNA"/>
</dbReference>
<proteinExistence type="predicted"/>
<dbReference type="CDD" id="cd01610">
    <property type="entry name" value="PAP2_like"/>
    <property type="match status" value="1"/>
</dbReference>
<gene>
    <name evidence="8" type="ORF">ACFQ4C_00015</name>
</gene>
<evidence type="ECO:0000313" key="8">
    <source>
        <dbReference type="EMBL" id="MFD1139469.1"/>
    </source>
</evidence>
<evidence type="ECO:0000256" key="3">
    <source>
        <dbReference type="ARBA" id="ARBA00022692"/>
    </source>
</evidence>
<dbReference type="RefSeq" id="WP_265990157.1">
    <property type="nucleotide sequence ID" value="NZ_CP110973.1"/>
</dbReference>
<evidence type="ECO:0000313" key="9">
    <source>
        <dbReference type="Proteomes" id="UP001597116"/>
    </source>
</evidence>
<keyword evidence="6" id="KW-0472">Membrane</keyword>
<feature type="domain" description="Phosphatidic acid phosphatase type 2/haloperoxidase" evidence="7">
    <location>
        <begin position="152"/>
        <end position="264"/>
    </location>
</feature>
<dbReference type="SMART" id="SM00014">
    <property type="entry name" value="acidPPc"/>
    <property type="match status" value="1"/>
</dbReference>
<keyword evidence="5" id="KW-1133">Transmembrane helix</keyword>
<accession>A0ABW3QCZ4</accession>
<protein>
    <submittedName>
        <fullName evidence="8">Phosphatase PAP2 family protein</fullName>
    </submittedName>
</protein>
<evidence type="ECO:0000256" key="5">
    <source>
        <dbReference type="ARBA" id="ARBA00022989"/>
    </source>
</evidence>
<dbReference type="Proteomes" id="UP001597116">
    <property type="component" value="Unassembled WGS sequence"/>
</dbReference>
<name>A0ABW3QCZ4_9BACT</name>
<dbReference type="PANTHER" id="PTHR14969:SF62">
    <property type="entry name" value="DECAPRENYLPHOSPHORYL-5-PHOSPHORIBOSE PHOSPHATASE RV3807C-RELATED"/>
    <property type="match status" value="1"/>
</dbReference>
<comment type="subcellular location">
    <subcellularLocation>
        <location evidence="1">Cell membrane</location>
        <topology evidence="1">Multi-pass membrane protein</topology>
    </subcellularLocation>
</comment>
<comment type="caution">
    <text evidence="8">The sequence shown here is derived from an EMBL/GenBank/DDBJ whole genome shotgun (WGS) entry which is preliminary data.</text>
</comment>
<dbReference type="PANTHER" id="PTHR14969">
    <property type="entry name" value="SPHINGOSINE-1-PHOSPHATE PHOSPHOHYDROLASE"/>
    <property type="match status" value="1"/>
</dbReference>
<dbReference type="InterPro" id="IPR000326">
    <property type="entry name" value="PAP2/HPO"/>
</dbReference>
<keyword evidence="2" id="KW-1003">Cell membrane</keyword>
<reference evidence="9" key="1">
    <citation type="journal article" date="2019" name="Int. J. Syst. Evol. Microbiol.">
        <title>The Global Catalogue of Microorganisms (GCM) 10K type strain sequencing project: providing services to taxonomists for standard genome sequencing and annotation.</title>
        <authorList>
            <consortium name="The Broad Institute Genomics Platform"/>
            <consortium name="The Broad Institute Genome Sequencing Center for Infectious Disease"/>
            <person name="Wu L."/>
            <person name="Ma J."/>
        </authorList>
    </citation>
    <scope>NUCLEOTIDE SEQUENCE [LARGE SCALE GENOMIC DNA]</scope>
    <source>
        <strain evidence="9">CCUG 55608</strain>
    </source>
</reference>
<keyword evidence="3" id="KW-0812">Transmembrane</keyword>
<keyword evidence="4" id="KW-0378">Hydrolase</keyword>
<organism evidence="8 9">
    <name type="scientific">Larkinella insperata</name>
    <dbReference type="NCBI Taxonomy" id="332158"/>
    <lineage>
        <taxon>Bacteria</taxon>
        <taxon>Pseudomonadati</taxon>
        <taxon>Bacteroidota</taxon>
        <taxon>Cytophagia</taxon>
        <taxon>Cytophagales</taxon>
        <taxon>Spirosomataceae</taxon>
        <taxon>Larkinella</taxon>
    </lineage>
</organism>
<evidence type="ECO:0000256" key="6">
    <source>
        <dbReference type="ARBA" id="ARBA00023136"/>
    </source>
</evidence>
<evidence type="ECO:0000259" key="7">
    <source>
        <dbReference type="SMART" id="SM00014"/>
    </source>
</evidence>
<sequence>MLPQSGWAKWPVYLFFTLLPLLIHPVLAQDSTLVQINPDSSIASQKPYLKGVVQRVGQDGVSAFHTIVKSYARPLHWQKRDFLRLGGALAISAAGLLVEQRLYTFTQQNQTATLDHLERVGFRLGQPQLNYPIMLTLWGSGVLLNNDWLRDTGIMVIASVTTSGLIQTASKEIFGRPRPNTGMGNVALRPFGGPAYHSFPSGHASLATATFWVLAKQVNWVPLKVVFYALPLITGASRIYAGAHWLSDVFLGTALGIAFAESVVRIYPLVKANRKYSLKLAPGPGGIGLLVRY</sequence>
<evidence type="ECO:0000256" key="2">
    <source>
        <dbReference type="ARBA" id="ARBA00022475"/>
    </source>
</evidence>
<keyword evidence="9" id="KW-1185">Reference proteome</keyword>